<protein>
    <submittedName>
        <fullName evidence="1">Uncharacterized protein</fullName>
    </submittedName>
</protein>
<gene>
    <name evidence="1" type="ORF">BDDG_03707</name>
</gene>
<dbReference type="AlphaFoldDB" id="F2TC03"/>
<sequence length="105" mass="11998">MLGWEEVNGMVWRAPVKGLGYPICDLMGMDGKNKQEARRPLSKVVLQVMTGGIYAILQDKPPINNGNQRRLSVRYSQRRKYGKMGNWQLAAGNWQLDGWMDGWSE</sequence>
<dbReference type="EMBL" id="GG749422">
    <property type="protein sequence ID" value="EGE80766.1"/>
    <property type="molecule type" value="Genomic_DNA"/>
</dbReference>
<reference evidence="1" key="1">
    <citation type="submission" date="2010-03" db="EMBL/GenBank/DDBJ databases">
        <title>Annotation of Blastomyces dermatitidis strain ATCC 18188.</title>
        <authorList>
            <consortium name="The Broad Institute Genome Sequencing Platform"/>
            <consortium name="Broad Institute Genome Sequencing Center for Infectious Disease."/>
            <person name="Cuomo C."/>
            <person name="Klein B."/>
            <person name="Sullivan T."/>
            <person name="Heitman J."/>
            <person name="Young S."/>
            <person name="Zeng Q."/>
            <person name="Gargeya S."/>
            <person name="Alvarado L."/>
            <person name="Berlin A.M."/>
            <person name="Chapman S.B."/>
            <person name="Chen Z."/>
            <person name="Freedman E."/>
            <person name="Gellesch M."/>
            <person name="Goldberg J."/>
            <person name="Griggs A."/>
            <person name="Gujja S."/>
            <person name="Heilman E."/>
            <person name="Heiman D."/>
            <person name="Howarth C."/>
            <person name="Mehta T."/>
            <person name="Neiman D."/>
            <person name="Pearson M."/>
            <person name="Roberts A."/>
            <person name="Saif S."/>
            <person name="Shea T."/>
            <person name="Shenoy N."/>
            <person name="Sisk P."/>
            <person name="Stolte C."/>
            <person name="Sykes S."/>
            <person name="White J."/>
            <person name="Yandava C."/>
            <person name="Haas B."/>
            <person name="Nusbaum C."/>
            <person name="Birren B."/>
        </authorList>
    </citation>
    <scope>NUCLEOTIDE SEQUENCE [LARGE SCALE GENOMIC DNA]</scope>
    <source>
        <strain evidence="1">ATCC 18188</strain>
    </source>
</reference>
<name>F2TC03_AJEDA</name>
<dbReference type="Proteomes" id="UP000007802">
    <property type="component" value="Unassembled WGS sequence"/>
</dbReference>
<organism evidence="1">
    <name type="scientific">Ajellomyces dermatitidis (strain ATCC 18188 / CBS 674.68)</name>
    <name type="common">Blastomyces dermatitidis</name>
    <dbReference type="NCBI Taxonomy" id="653446"/>
    <lineage>
        <taxon>Eukaryota</taxon>
        <taxon>Fungi</taxon>
        <taxon>Dikarya</taxon>
        <taxon>Ascomycota</taxon>
        <taxon>Pezizomycotina</taxon>
        <taxon>Eurotiomycetes</taxon>
        <taxon>Eurotiomycetidae</taxon>
        <taxon>Onygenales</taxon>
        <taxon>Ajellomycetaceae</taxon>
        <taxon>Blastomyces</taxon>
    </lineage>
</organism>
<accession>F2TC03</accession>
<proteinExistence type="predicted"/>
<evidence type="ECO:0000313" key="1">
    <source>
        <dbReference type="EMBL" id="EGE80766.1"/>
    </source>
</evidence>
<dbReference type="HOGENOM" id="CLU_2235848_0_0_1"/>